<keyword evidence="2" id="KW-1185">Reference proteome</keyword>
<proteinExistence type="predicted"/>
<dbReference type="AlphaFoldDB" id="A0AAV7SJ85"/>
<gene>
    <name evidence="1" type="ORF">NDU88_004591</name>
</gene>
<protein>
    <submittedName>
        <fullName evidence="1">Uncharacterized protein</fullName>
    </submittedName>
</protein>
<sequence>MLPALGVGRGLEGDVDDFAEAVFEGGFLCRYDEVIVIADGVLEGGMVVQSPFEEPLSLQFPTGLLRDLKVRGEPAGSLVGISVGRFDERGEGVGTVVDPVLEVAGCEVGIGGFCGCFSGEAGVQLDLADFAPVVAGDLLCAVVHGEFLEGEMDAAVVGPWEFGGVAEGDMGASREDRVQCVASRVCWGSDELSESEGHDPDGVLVDDGNSASDSVGAIVAGDLVAIRNGYGDVWGGGGFHPGLRQEGNVWGGGVEQVPEFDGVFASGVGVK</sequence>
<accession>A0AAV7SJ85</accession>
<evidence type="ECO:0000313" key="1">
    <source>
        <dbReference type="EMBL" id="KAJ1164146.1"/>
    </source>
</evidence>
<dbReference type="Proteomes" id="UP001066276">
    <property type="component" value="Chromosome 4_2"/>
</dbReference>
<name>A0AAV7SJ85_PLEWA</name>
<reference evidence="1" key="1">
    <citation type="journal article" date="2022" name="bioRxiv">
        <title>Sequencing and chromosome-scale assembly of the giantPleurodeles waltlgenome.</title>
        <authorList>
            <person name="Brown T."/>
            <person name="Elewa A."/>
            <person name="Iarovenko S."/>
            <person name="Subramanian E."/>
            <person name="Araus A.J."/>
            <person name="Petzold A."/>
            <person name="Susuki M."/>
            <person name="Suzuki K.-i.T."/>
            <person name="Hayashi T."/>
            <person name="Toyoda A."/>
            <person name="Oliveira C."/>
            <person name="Osipova E."/>
            <person name="Leigh N.D."/>
            <person name="Simon A."/>
            <person name="Yun M.H."/>
        </authorList>
    </citation>
    <scope>NUCLEOTIDE SEQUENCE</scope>
    <source>
        <strain evidence="1">20211129_DDA</strain>
        <tissue evidence="1">Liver</tissue>
    </source>
</reference>
<evidence type="ECO:0000313" key="2">
    <source>
        <dbReference type="Proteomes" id="UP001066276"/>
    </source>
</evidence>
<organism evidence="1 2">
    <name type="scientific">Pleurodeles waltl</name>
    <name type="common">Iberian ribbed newt</name>
    <dbReference type="NCBI Taxonomy" id="8319"/>
    <lineage>
        <taxon>Eukaryota</taxon>
        <taxon>Metazoa</taxon>
        <taxon>Chordata</taxon>
        <taxon>Craniata</taxon>
        <taxon>Vertebrata</taxon>
        <taxon>Euteleostomi</taxon>
        <taxon>Amphibia</taxon>
        <taxon>Batrachia</taxon>
        <taxon>Caudata</taxon>
        <taxon>Salamandroidea</taxon>
        <taxon>Salamandridae</taxon>
        <taxon>Pleurodelinae</taxon>
        <taxon>Pleurodeles</taxon>
    </lineage>
</organism>
<comment type="caution">
    <text evidence="1">The sequence shown here is derived from an EMBL/GenBank/DDBJ whole genome shotgun (WGS) entry which is preliminary data.</text>
</comment>
<dbReference type="EMBL" id="JANPWB010000008">
    <property type="protein sequence ID" value="KAJ1164146.1"/>
    <property type="molecule type" value="Genomic_DNA"/>
</dbReference>